<organism evidence="2">
    <name type="scientific">Methanobrevibacter smithii tailed virus 1</name>
    <dbReference type="NCBI Taxonomy" id="3148917"/>
    <lineage>
        <taxon>Viruses</taxon>
        <taxon>Duplodnaviria</taxon>
        <taxon>Heunggongvirae</taxon>
        <taxon>Uroviricota</taxon>
        <taxon>Caudoviricetes</taxon>
        <taxon>Methanobavirales</taxon>
        <taxon>Usuviridae</taxon>
        <taxon>Manusuvirus</taxon>
        <taxon>Manusuvirus methanobrevibacteri</taxon>
    </lineage>
</organism>
<reference evidence="2" key="1">
    <citation type="submission" date="2024-03" db="EMBL/GenBank/DDBJ databases">
        <title>Archaeal virus exists in stable equilibrium with its dominant human gut methanogen host.</title>
        <authorList>
            <person name="Baquero D.P."/>
            <person name="Medvedeva S."/>
            <person name="Martin-Gallausiaux C."/>
            <person name="Pende N."/>
            <person name="Sartori-Rupp A."/>
            <person name="Tachon S."/>
            <person name="Pedron T."/>
            <person name="Debarbieux L."/>
            <person name="Borrel G."/>
            <person name="Gribaldo S."/>
            <person name="Krupovic M."/>
        </authorList>
    </citation>
    <scope>NUCLEOTIDE SEQUENCE</scope>
</reference>
<evidence type="ECO:0000313" key="2">
    <source>
        <dbReference type="EMBL" id="XCD08660.1"/>
    </source>
</evidence>
<protein>
    <submittedName>
        <fullName evidence="2">Uncharacterized protein</fullName>
    </submittedName>
</protein>
<keyword evidence="1" id="KW-0175">Coiled coil</keyword>
<proteinExistence type="predicted"/>
<evidence type="ECO:0000256" key="1">
    <source>
        <dbReference type="SAM" id="Coils"/>
    </source>
</evidence>
<dbReference type="SMR" id="A0AAU8B8H0"/>
<feature type="coiled-coil region" evidence="1">
    <location>
        <begin position="18"/>
        <end position="45"/>
    </location>
</feature>
<name>A0AAU8B8H0_9CAUD</name>
<sequence>MDNNKIEVFGRLTSKEEIEHVFLKAKRLQAQNRVYEEELQKFRSVGV</sequence>
<dbReference type="EMBL" id="PP537965">
    <property type="protein sequence ID" value="XCD08660.1"/>
    <property type="molecule type" value="Genomic_DNA"/>
</dbReference>
<accession>A0AAU8B8H0</accession>